<feature type="domain" description="Guanylate cyclase" evidence="14">
    <location>
        <begin position="246"/>
        <end position="322"/>
    </location>
</feature>
<keyword evidence="15" id="KW-1185">Reference proteome</keyword>
<feature type="compositionally biased region" description="Polar residues" evidence="13">
    <location>
        <begin position="395"/>
        <end position="404"/>
    </location>
</feature>
<dbReference type="EC" id="4.6.1.1" evidence="4"/>
<dbReference type="GO" id="GO:0005524">
    <property type="term" value="F:ATP binding"/>
    <property type="evidence" value="ECO:0007669"/>
    <property type="project" value="UniProtKB-KW"/>
</dbReference>
<keyword evidence="9" id="KW-0460">Magnesium</keyword>
<dbReference type="WBParaSite" id="Gr19_v10_g7882.t1">
    <property type="protein sequence ID" value="Gr19_v10_g7882.t1"/>
    <property type="gene ID" value="Gr19_v10_g7882"/>
</dbReference>
<dbReference type="InterPro" id="IPR029787">
    <property type="entry name" value="Nucleotide_cyclase"/>
</dbReference>
<evidence type="ECO:0000313" key="15">
    <source>
        <dbReference type="Proteomes" id="UP000887572"/>
    </source>
</evidence>
<evidence type="ECO:0000256" key="12">
    <source>
        <dbReference type="ARBA" id="ARBA00023239"/>
    </source>
</evidence>
<organism evidence="15 16">
    <name type="scientific">Globodera rostochiensis</name>
    <name type="common">Golden nematode worm</name>
    <name type="synonym">Heterodera rostochiensis</name>
    <dbReference type="NCBI Taxonomy" id="31243"/>
    <lineage>
        <taxon>Eukaryota</taxon>
        <taxon>Metazoa</taxon>
        <taxon>Ecdysozoa</taxon>
        <taxon>Nematoda</taxon>
        <taxon>Chromadorea</taxon>
        <taxon>Rhabditida</taxon>
        <taxon>Tylenchina</taxon>
        <taxon>Tylenchomorpha</taxon>
        <taxon>Tylenchoidea</taxon>
        <taxon>Heteroderidae</taxon>
        <taxon>Heteroderinae</taxon>
        <taxon>Globodera</taxon>
    </lineage>
</organism>
<keyword evidence="10" id="KW-1133">Transmembrane helix</keyword>
<dbReference type="Proteomes" id="UP000887572">
    <property type="component" value="Unplaced"/>
</dbReference>
<protein>
    <recommendedName>
        <fullName evidence="4">adenylate cyclase</fullName>
        <ecNumber evidence="4">4.6.1.1</ecNumber>
    </recommendedName>
</protein>
<name>A0A914I9L4_GLORO</name>
<dbReference type="GO" id="GO:0035556">
    <property type="term" value="P:intracellular signal transduction"/>
    <property type="evidence" value="ECO:0007669"/>
    <property type="project" value="InterPro"/>
</dbReference>
<keyword evidence="5" id="KW-0812">Transmembrane</keyword>
<evidence type="ECO:0000256" key="10">
    <source>
        <dbReference type="ARBA" id="ARBA00022989"/>
    </source>
</evidence>
<evidence type="ECO:0000256" key="13">
    <source>
        <dbReference type="SAM" id="MobiDB-lite"/>
    </source>
</evidence>
<evidence type="ECO:0000313" key="16">
    <source>
        <dbReference type="WBParaSite" id="Gr19_v10_g7882.t1"/>
    </source>
</evidence>
<sequence length="471" mass="52581">MRRPTTVAQKPPDAYVDVIINFILYVQKLWKKNDYKFVYACDETAVWLDPSGGTYVSEKGAKSVTVLNTSHEKARVTVILTARSDGVKLPPFVLLPKKRTVPEIVRRFKNKLVLSWCGRTWMDNELTTKYLEEVFGNFFFGNRLFIWDSSRIGPRFWPQNTALLLRFRNTRPKILDVRGQRAFFLKKLPRGSGGRPNGCATATGGNWSTKVHDKQTAGCSTARGSGDVEGQIPEILKEPEFQCIEKIKTIATTYMAASGLTGSSTDNSHVVAVVNFALALFGGPEELNENSSGNFNLHIGRDVGPVVVGVIGTEKPHYDIWGIWLMLPDEYGPGRDSGTNSGRVTDETKQILEREGFHSSAMAKSPSRQRTDDHLFAEAAEGRGAAARRRRSSAIPSMNQQSHGQWADGRRGEISDPIIIPPRPKDQNTPDVILDELMKLEQSYRELNLFEQEASFIVTTYCIPEGHSSKD</sequence>
<keyword evidence="7" id="KW-0547">Nucleotide-binding</keyword>
<evidence type="ECO:0000256" key="6">
    <source>
        <dbReference type="ARBA" id="ARBA00022723"/>
    </source>
</evidence>
<dbReference type="AlphaFoldDB" id="A0A914I9L4"/>
<evidence type="ECO:0000256" key="1">
    <source>
        <dbReference type="ARBA" id="ARBA00001436"/>
    </source>
</evidence>
<proteinExistence type="predicted"/>
<evidence type="ECO:0000256" key="8">
    <source>
        <dbReference type="ARBA" id="ARBA00022840"/>
    </source>
</evidence>
<feature type="region of interest" description="Disordered" evidence="13">
    <location>
        <begin position="381"/>
        <end position="430"/>
    </location>
</feature>
<evidence type="ECO:0000256" key="3">
    <source>
        <dbReference type="ARBA" id="ARBA00004141"/>
    </source>
</evidence>
<dbReference type="PANTHER" id="PTHR45627">
    <property type="entry name" value="ADENYLATE CYCLASE TYPE 1"/>
    <property type="match status" value="1"/>
</dbReference>
<dbReference type="Gene3D" id="3.30.70.1230">
    <property type="entry name" value="Nucleotide cyclase"/>
    <property type="match status" value="1"/>
</dbReference>
<comment type="subcellular location">
    <subcellularLocation>
        <location evidence="3">Membrane</location>
        <topology evidence="3">Multi-pass membrane protein</topology>
    </subcellularLocation>
</comment>
<evidence type="ECO:0000256" key="4">
    <source>
        <dbReference type="ARBA" id="ARBA00012201"/>
    </source>
</evidence>
<evidence type="ECO:0000256" key="9">
    <source>
        <dbReference type="ARBA" id="ARBA00022842"/>
    </source>
</evidence>
<dbReference type="GO" id="GO:0005886">
    <property type="term" value="C:plasma membrane"/>
    <property type="evidence" value="ECO:0007669"/>
    <property type="project" value="TreeGrafter"/>
</dbReference>
<comment type="catalytic activity">
    <reaction evidence="1">
        <text>GTP = 3',5'-cyclic GMP + diphosphate</text>
        <dbReference type="Rhea" id="RHEA:13665"/>
        <dbReference type="ChEBI" id="CHEBI:33019"/>
        <dbReference type="ChEBI" id="CHEBI:37565"/>
        <dbReference type="ChEBI" id="CHEBI:57746"/>
        <dbReference type="EC" id="4.6.1.2"/>
    </reaction>
</comment>
<dbReference type="InterPro" id="IPR001054">
    <property type="entry name" value="A/G_cyclase"/>
</dbReference>
<keyword evidence="6" id="KW-0479">Metal-binding</keyword>
<keyword evidence="8" id="KW-0067">ATP-binding</keyword>
<dbReference type="SUPFAM" id="SSF55073">
    <property type="entry name" value="Nucleotide cyclase"/>
    <property type="match status" value="1"/>
</dbReference>
<evidence type="ECO:0000259" key="14">
    <source>
        <dbReference type="PROSITE" id="PS50125"/>
    </source>
</evidence>
<evidence type="ECO:0000256" key="11">
    <source>
        <dbReference type="ARBA" id="ARBA00023136"/>
    </source>
</evidence>
<dbReference type="GO" id="GO:0004383">
    <property type="term" value="F:guanylate cyclase activity"/>
    <property type="evidence" value="ECO:0007669"/>
    <property type="project" value="UniProtKB-EC"/>
</dbReference>
<dbReference type="GO" id="GO:0004016">
    <property type="term" value="F:adenylate cyclase activity"/>
    <property type="evidence" value="ECO:0007669"/>
    <property type="project" value="UniProtKB-EC"/>
</dbReference>
<evidence type="ECO:0000256" key="2">
    <source>
        <dbReference type="ARBA" id="ARBA00001593"/>
    </source>
</evidence>
<dbReference type="PROSITE" id="PS50125">
    <property type="entry name" value="GUANYLATE_CYCLASE_2"/>
    <property type="match status" value="1"/>
</dbReference>
<reference evidence="16" key="1">
    <citation type="submission" date="2022-11" db="UniProtKB">
        <authorList>
            <consortium name="WormBaseParasite"/>
        </authorList>
    </citation>
    <scope>IDENTIFICATION</scope>
</reference>
<dbReference type="PANTHER" id="PTHR45627:SF16">
    <property type="entry name" value="ADENYLATE CYCLASE"/>
    <property type="match status" value="1"/>
</dbReference>
<accession>A0A914I9L4</accession>
<dbReference type="GO" id="GO:0007189">
    <property type="term" value="P:adenylate cyclase-activating G protein-coupled receptor signaling pathway"/>
    <property type="evidence" value="ECO:0007669"/>
    <property type="project" value="TreeGrafter"/>
</dbReference>
<evidence type="ECO:0000256" key="5">
    <source>
        <dbReference type="ARBA" id="ARBA00022692"/>
    </source>
</evidence>
<dbReference type="Pfam" id="PF00211">
    <property type="entry name" value="Guanylate_cyc"/>
    <property type="match status" value="1"/>
</dbReference>
<keyword evidence="12" id="KW-0456">Lyase</keyword>
<evidence type="ECO:0000256" key="7">
    <source>
        <dbReference type="ARBA" id="ARBA00022741"/>
    </source>
</evidence>
<comment type="catalytic activity">
    <reaction evidence="2">
        <text>ATP = 3',5'-cyclic AMP + diphosphate</text>
        <dbReference type="Rhea" id="RHEA:15389"/>
        <dbReference type="ChEBI" id="CHEBI:30616"/>
        <dbReference type="ChEBI" id="CHEBI:33019"/>
        <dbReference type="ChEBI" id="CHEBI:58165"/>
        <dbReference type="EC" id="4.6.1.1"/>
    </reaction>
</comment>
<dbReference type="GO" id="GO:0046872">
    <property type="term" value="F:metal ion binding"/>
    <property type="evidence" value="ECO:0007669"/>
    <property type="project" value="UniProtKB-KW"/>
</dbReference>
<keyword evidence="11" id="KW-0472">Membrane</keyword>